<dbReference type="SUPFAM" id="SSF158702">
    <property type="entry name" value="Sec63 N-terminal domain-like"/>
    <property type="match status" value="1"/>
</dbReference>
<feature type="compositionally biased region" description="Low complexity" evidence="1">
    <location>
        <begin position="357"/>
        <end position="370"/>
    </location>
</feature>
<feature type="region of interest" description="Disordered" evidence="1">
    <location>
        <begin position="456"/>
        <end position="519"/>
    </location>
</feature>
<dbReference type="GO" id="GO:0003887">
    <property type="term" value="F:DNA-directed DNA polymerase activity"/>
    <property type="evidence" value="ECO:0007669"/>
    <property type="project" value="InterPro"/>
</dbReference>
<feature type="domain" description="POLQ-like helical" evidence="2">
    <location>
        <begin position="78"/>
        <end position="237"/>
    </location>
</feature>
<evidence type="ECO:0000313" key="3">
    <source>
        <dbReference type="Proteomes" id="UP000887566"/>
    </source>
</evidence>
<feature type="compositionally biased region" description="Low complexity" evidence="1">
    <location>
        <begin position="388"/>
        <end position="399"/>
    </location>
</feature>
<dbReference type="InterPro" id="IPR002298">
    <property type="entry name" value="DNA_polymerase_A"/>
</dbReference>
<keyword evidence="3" id="KW-1185">Reference proteome</keyword>
<reference evidence="4" key="1">
    <citation type="submission" date="2022-11" db="UniProtKB">
        <authorList>
            <consortium name="WormBaseParasite"/>
        </authorList>
    </citation>
    <scope>IDENTIFICATION</scope>
</reference>
<dbReference type="GO" id="GO:0097681">
    <property type="term" value="P:double-strand break repair via alternative nonhomologous end joining"/>
    <property type="evidence" value="ECO:0007669"/>
    <property type="project" value="TreeGrafter"/>
</dbReference>
<dbReference type="AlphaFoldDB" id="A0A914UUE5"/>
<feature type="compositionally biased region" description="Low complexity" evidence="1">
    <location>
        <begin position="497"/>
        <end position="510"/>
    </location>
</feature>
<dbReference type="GO" id="GO:0006261">
    <property type="term" value="P:DNA-templated DNA replication"/>
    <property type="evidence" value="ECO:0007669"/>
    <property type="project" value="InterPro"/>
</dbReference>
<feature type="region of interest" description="Disordered" evidence="1">
    <location>
        <begin position="419"/>
        <end position="441"/>
    </location>
</feature>
<dbReference type="Gene3D" id="1.10.3380.20">
    <property type="match status" value="1"/>
</dbReference>
<dbReference type="InterPro" id="IPR048960">
    <property type="entry name" value="POLQ-like_helical"/>
</dbReference>
<proteinExistence type="predicted"/>
<name>A0A914UUE5_9BILA</name>
<dbReference type="PANTHER" id="PTHR10133:SF62">
    <property type="entry name" value="DNA POLYMERASE THETA"/>
    <property type="match status" value="1"/>
</dbReference>
<feature type="compositionally biased region" description="Polar residues" evidence="1">
    <location>
        <begin position="456"/>
        <end position="470"/>
    </location>
</feature>
<accession>A0A914UUE5</accession>
<dbReference type="PANTHER" id="PTHR10133">
    <property type="entry name" value="DNA POLYMERASE I"/>
    <property type="match status" value="1"/>
</dbReference>
<evidence type="ECO:0000256" key="1">
    <source>
        <dbReference type="SAM" id="MobiDB-lite"/>
    </source>
</evidence>
<feature type="region of interest" description="Disordered" evidence="1">
    <location>
        <begin position="339"/>
        <end position="404"/>
    </location>
</feature>
<evidence type="ECO:0000313" key="4">
    <source>
        <dbReference type="WBParaSite" id="PSAMB.scaffold12707size2626.g35039.t1"/>
    </source>
</evidence>
<dbReference type="Proteomes" id="UP000887566">
    <property type="component" value="Unplaced"/>
</dbReference>
<evidence type="ECO:0000259" key="2">
    <source>
        <dbReference type="Pfam" id="PF21099"/>
    </source>
</evidence>
<sequence length="603" mass="66313">AICSGIALDDDSLMAFAKTTLMASQWTDERTTLSDNIRFLIKQCTDYLLEKLFVNREDGVFSATQLGTAALVSALGAEDSLAVFADLSQAQRSLSLDNELHMLYLVTPLNSFNYWTGSLDWAHYYSLWCSLPANLKRVAGLVGVTERYLIGRVQGRLAASDSRHEAIHMRFLSALALHELISEVPLADVADRYKLNRGALQSMQQQASTYACMVVAFCDRLGWWYLKALLDGFSERLAFGVRRDLTELVRIDGIDGGRARAFHAAGINSAALIATAKVDTIVAVLRKAVPFVGGGSKNVWLAQHPDLNDFEAAELLIARSKAIVQDQCRRIGLQMATIGDEEADDSEEASRSDITDDTSNSSTSGASLDSPIFHHTSPSSKATLHVENNNNADDSSSANQNTFRLTSESDAMARLLREVRRVTISPKPSTDERSRRASAADYTVSDSVLIASMDNLNARPSPSATPTLFSEISDDEHESEKENTPQNNSSRDMFDESSASVKSSDSIKSSTPLTNPLLRRVRRRCSTDSPVILRSPSTSSPAIKLSRQLAPINEQSTKYSINDVCQSENHWLEFKSALDTMAEAAFDFVIEKRDGERQINCAR</sequence>
<dbReference type="Pfam" id="PF21099">
    <property type="entry name" value="POLQ_helical"/>
    <property type="match status" value="1"/>
</dbReference>
<organism evidence="3 4">
    <name type="scientific">Plectus sambesii</name>
    <dbReference type="NCBI Taxonomy" id="2011161"/>
    <lineage>
        <taxon>Eukaryota</taxon>
        <taxon>Metazoa</taxon>
        <taxon>Ecdysozoa</taxon>
        <taxon>Nematoda</taxon>
        <taxon>Chromadorea</taxon>
        <taxon>Plectida</taxon>
        <taxon>Plectina</taxon>
        <taxon>Plectoidea</taxon>
        <taxon>Plectidae</taxon>
        <taxon>Plectus</taxon>
    </lineage>
</organism>
<dbReference type="WBParaSite" id="PSAMB.scaffold12707size2626.g35039.t1">
    <property type="protein sequence ID" value="PSAMB.scaffold12707size2626.g35039.t1"/>
    <property type="gene ID" value="PSAMB.scaffold12707size2626.g35039"/>
</dbReference>
<protein>
    <recommendedName>
        <fullName evidence="2">POLQ-like helical domain-containing protein</fullName>
    </recommendedName>
</protein>